<evidence type="ECO:0000313" key="3">
    <source>
        <dbReference type="Proteomes" id="UP001176517"/>
    </source>
</evidence>
<feature type="region of interest" description="Disordered" evidence="1">
    <location>
        <begin position="139"/>
        <end position="175"/>
    </location>
</feature>
<dbReference type="Proteomes" id="UP001176517">
    <property type="component" value="Unassembled WGS sequence"/>
</dbReference>
<evidence type="ECO:0000256" key="1">
    <source>
        <dbReference type="SAM" id="MobiDB-lite"/>
    </source>
</evidence>
<name>A0AAN6JP42_9BASI</name>
<proteinExistence type="predicted"/>
<comment type="caution">
    <text evidence="2">The sequence shown here is derived from an EMBL/GenBank/DDBJ whole genome shotgun (WGS) entry which is preliminary data.</text>
</comment>
<dbReference type="AlphaFoldDB" id="A0AAN6JP42"/>
<protein>
    <submittedName>
        <fullName evidence="2">Uncharacterized protein</fullName>
    </submittedName>
</protein>
<organism evidence="2 3">
    <name type="scientific">Tilletia horrida</name>
    <dbReference type="NCBI Taxonomy" id="155126"/>
    <lineage>
        <taxon>Eukaryota</taxon>
        <taxon>Fungi</taxon>
        <taxon>Dikarya</taxon>
        <taxon>Basidiomycota</taxon>
        <taxon>Ustilaginomycotina</taxon>
        <taxon>Exobasidiomycetes</taxon>
        <taxon>Tilletiales</taxon>
        <taxon>Tilletiaceae</taxon>
        <taxon>Tilletia</taxon>
    </lineage>
</organism>
<reference evidence="2" key="1">
    <citation type="journal article" date="2023" name="PhytoFront">
        <title>Draft Genome Resources of Seven Strains of Tilletia horrida, Causal Agent of Kernel Smut of Rice.</title>
        <authorList>
            <person name="Khanal S."/>
            <person name="Antony Babu S."/>
            <person name="Zhou X.G."/>
        </authorList>
    </citation>
    <scope>NUCLEOTIDE SEQUENCE</scope>
    <source>
        <strain evidence="2">TX6</strain>
    </source>
</reference>
<accession>A0AAN6JP42</accession>
<keyword evidence="3" id="KW-1185">Reference proteome</keyword>
<dbReference type="EMBL" id="JAPDMZ010000255">
    <property type="protein sequence ID" value="KAK0544920.1"/>
    <property type="molecule type" value="Genomic_DNA"/>
</dbReference>
<feature type="region of interest" description="Disordered" evidence="1">
    <location>
        <begin position="1"/>
        <end position="66"/>
    </location>
</feature>
<evidence type="ECO:0000313" key="2">
    <source>
        <dbReference type="EMBL" id="KAK0544920.1"/>
    </source>
</evidence>
<sequence length="243" mass="27046">MTSERYQFDLPEPPPGSYGNDLDPKESPHNVQKRPFDFPIEASLPGRTPAPSSKSGNTESEKRKGRVGMLTPYTVYLPQDYVSSIKLSPAQVHALDVGLGPVSMDHRWIGRLTFQEDGTAIVSCRRSWTNFPIFDFTFAPDDGEERSSTEKVSSSDTEGQGDAEKSNGSTFPPTRFPRMKLVSLIREINPDRYKKAPCQPSSAPGTVSEQQRLIEVAKAELDDAMPTLRLVLRMRTDFDAGTY</sequence>
<gene>
    <name evidence="2" type="ORF">OC846_005867</name>
</gene>